<feature type="transmembrane region" description="Helical" evidence="1">
    <location>
        <begin position="17"/>
        <end position="37"/>
    </location>
</feature>
<keyword evidence="1" id="KW-0472">Membrane</keyword>
<evidence type="ECO:0000256" key="1">
    <source>
        <dbReference type="SAM" id="Phobius"/>
    </source>
</evidence>
<keyword evidence="1" id="KW-1133">Transmembrane helix</keyword>
<sequence length="57" mass="6709">MIYLPLLFFFKQKNECAWFYLGFISMVPVLFEMLMLLECLPFGFVLTASWASGDYLL</sequence>
<reference evidence="2" key="1">
    <citation type="submission" date="2018-02" db="EMBL/GenBank/DDBJ databases">
        <title>Rhizophora mucronata_Transcriptome.</title>
        <authorList>
            <person name="Meera S.P."/>
            <person name="Sreeshan A."/>
            <person name="Augustine A."/>
        </authorList>
    </citation>
    <scope>NUCLEOTIDE SEQUENCE</scope>
    <source>
        <tissue evidence="2">Leaf</tissue>
    </source>
</reference>
<dbReference type="EMBL" id="GGEC01077086">
    <property type="protein sequence ID" value="MBX57570.1"/>
    <property type="molecule type" value="Transcribed_RNA"/>
</dbReference>
<accession>A0A2P2PS52</accession>
<dbReference type="AlphaFoldDB" id="A0A2P2PS52"/>
<organism evidence="2">
    <name type="scientific">Rhizophora mucronata</name>
    <name type="common">Asiatic mangrove</name>
    <dbReference type="NCBI Taxonomy" id="61149"/>
    <lineage>
        <taxon>Eukaryota</taxon>
        <taxon>Viridiplantae</taxon>
        <taxon>Streptophyta</taxon>
        <taxon>Embryophyta</taxon>
        <taxon>Tracheophyta</taxon>
        <taxon>Spermatophyta</taxon>
        <taxon>Magnoliopsida</taxon>
        <taxon>eudicotyledons</taxon>
        <taxon>Gunneridae</taxon>
        <taxon>Pentapetalae</taxon>
        <taxon>rosids</taxon>
        <taxon>fabids</taxon>
        <taxon>Malpighiales</taxon>
        <taxon>Rhizophoraceae</taxon>
        <taxon>Rhizophora</taxon>
    </lineage>
</organism>
<keyword evidence="1" id="KW-0812">Transmembrane</keyword>
<protein>
    <submittedName>
        <fullName evidence="2">Uncharacterized protein</fullName>
    </submittedName>
</protein>
<name>A0A2P2PS52_RHIMU</name>
<evidence type="ECO:0000313" key="2">
    <source>
        <dbReference type="EMBL" id="MBX57570.1"/>
    </source>
</evidence>
<proteinExistence type="predicted"/>